<feature type="transmembrane region" description="Helical" evidence="1">
    <location>
        <begin position="144"/>
        <end position="167"/>
    </location>
</feature>
<reference evidence="3" key="1">
    <citation type="journal article" date="2019" name="Int. J. Syst. Evol. Microbiol.">
        <title>The Global Catalogue of Microorganisms (GCM) 10K type strain sequencing project: providing services to taxonomists for standard genome sequencing and annotation.</title>
        <authorList>
            <consortium name="The Broad Institute Genomics Platform"/>
            <consortium name="The Broad Institute Genome Sequencing Center for Infectious Disease"/>
            <person name="Wu L."/>
            <person name="Ma J."/>
        </authorList>
    </citation>
    <scope>NUCLEOTIDE SEQUENCE [LARGE SCALE GENOMIC DNA]</scope>
    <source>
        <strain evidence="3">CCM 8897</strain>
    </source>
</reference>
<comment type="caution">
    <text evidence="2">The sequence shown here is derived from an EMBL/GenBank/DDBJ whole genome shotgun (WGS) entry which is preliminary data.</text>
</comment>
<feature type="transmembrane region" description="Helical" evidence="1">
    <location>
        <begin position="42"/>
        <end position="62"/>
    </location>
</feature>
<keyword evidence="3" id="KW-1185">Reference proteome</keyword>
<evidence type="ECO:0000313" key="3">
    <source>
        <dbReference type="Proteomes" id="UP001596310"/>
    </source>
</evidence>
<dbReference type="RefSeq" id="WP_125597564.1">
    <property type="nucleotide sequence ID" value="NZ_JBHSSM010000017.1"/>
</dbReference>
<dbReference type="EMBL" id="JBHSSM010000017">
    <property type="protein sequence ID" value="MFC6315357.1"/>
    <property type="molecule type" value="Genomic_DNA"/>
</dbReference>
<name>A0ABW1UN05_9LACO</name>
<evidence type="ECO:0000256" key="1">
    <source>
        <dbReference type="SAM" id="Phobius"/>
    </source>
</evidence>
<feature type="transmembrane region" description="Helical" evidence="1">
    <location>
        <begin position="173"/>
        <end position="196"/>
    </location>
</feature>
<organism evidence="2 3">
    <name type="scientific">Lapidilactobacillus achengensis</name>
    <dbReference type="NCBI Taxonomy" id="2486000"/>
    <lineage>
        <taxon>Bacteria</taxon>
        <taxon>Bacillati</taxon>
        <taxon>Bacillota</taxon>
        <taxon>Bacilli</taxon>
        <taxon>Lactobacillales</taxon>
        <taxon>Lactobacillaceae</taxon>
        <taxon>Lapidilactobacillus</taxon>
    </lineage>
</organism>
<feature type="transmembrane region" description="Helical" evidence="1">
    <location>
        <begin position="104"/>
        <end position="123"/>
    </location>
</feature>
<keyword evidence="1" id="KW-0472">Membrane</keyword>
<dbReference type="Pfam" id="PF04854">
    <property type="entry name" value="DUF624"/>
    <property type="match status" value="1"/>
</dbReference>
<accession>A0ABW1UN05</accession>
<gene>
    <name evidence="2" type="ORF">ACFQHW_07265</name>
</gene>
<protein>
    <submittedName>
        <fullName evidence="2">DUF624 domain-containing protein</fullName>
    </submittedName>
</protein>
<evidence type="ECO:0000313" key="2">
    <source>
        <dbReference type="EMBL" id="MFC6315357.1"/>
    </source>
</evidence>
<keyword evidence="1" id="KW-1133">Transmembrane helix</keyword>
<feature type="transmembrane region" description="Helical" evidence="1">
    <location>
        <begin position="12"/>
        <end position="36"/>
    </location>
</feature>
<dbReference type="InterPro" id="IPR006938">
    <property type="entry name" value="DUF624"/>
</dbReference>
<proteinExistence type="predicted"/>
<dbReference type="Proteomes" id="UP001596310">
    <property type="component" value="Unassembled WGS sequence"/>
</dbReference>
<sequence>MFDYDNKLTRIFSAISNLIVLNFLFVVTSLPVITIGASLTSVYAGALSIIHGDGGSISRIYFRSWRRNFGRSTLLWLVSVLVVGVLIMDMFFFKTSPLFTTKLFYYFTILCLVSVITIVIYLFPIQSRFYTTFANSFKNAVLFILGYPIDALIIILLTFGPVLVLAFNFEKMFLGFLSYFVLIGCSLNAYIASFVFNKIFRSYESLMPTNTND</sequence>
<keyword evidence="1" id="KW-0812">Transmembrane</keyword>
<feature type="transmembrane region" description="Helical" evidence="1">
    <location>
        <begin position="74"/>
        <end position="92"/>
    </location>
</feature>